<dbReference type="InterPro" id="IPR027417">
    <property type="entry name" value="P-loop_NTPase"/>
</dbReference>
<reference evidence="13 14" key="1">
    <citation type="submission" date="2019-07" db="EMBL/GenBank/DDBJ databases">
        <title>Genome assembly of two rare yeast pathogens: Diutina rugosa and Trichomonascus ciferrii.</title>
        <authorList>
            <person name="Mixao V."/>
            <person name="Saus E."/>
            <person name="Hansen A."/>
            <person name="Lass-Flor C."/>
            <person name="Gabaldon T."/>
        </authorList>
    </citation>
    <scope>NUCLEOTIDE SEQUENCE [LARGE SCALE GENOMIC DNA]</scope>
    <source>
        <strain evidence="13 14">CBS 613</strain>
    </source>
</reference>
<keyword evidence="2" id="KW-0963">Cytoplasm</keyword>
<evidence type="ECO:0000259" key="12">
    <source>
        <dbReference type="PROSITE" id="PS50067"/>
    </source>
</evidence>
<evidence type="ECO:0000313" key="14">
    <source>
        <dbReference type="Proteomes" id="UP000449547"/>
    </source>
</evidence>
<dbReference type="InterPro" id="IPR036961">
    <property type="entry name" value="Kinesin_motor_dom_sf"/>
</dbReference>
<keyword evidence="6 9" id="KW-0505">Motor protein</keyword>
<evidence type="ECO:0000256" key="10">
    <source>
        <dbReference type="SAM" id="Coils"/>
    </source>
</evidence>
<evidence type="ECO:0000256" key="5">
    <source>
        <dbReference type="ARBA" id="ARBA00022840"/>
    </source>
</evidence>
<keyword evidence="5 9" id="KW-0067">ATP-binding</keyword>
<dbReference type="GO" id="GO:0008574">
    <property type="term" value="F:plus-end-directed microtubule motor activity"/>
    <property type="evidence" value="ECO:0007669"/>
    <property type="project" value="TreeGrafter"/>
</dbReference>
<dbReference type="InterPro" id="IPR001752">
    <property type="entry name" value="Kinesin_motor_dom"/>
</dbReference>
<dbReference type="PRINTS" id="PR00380">
    <property type="entry name" value="KINESINHEAVY"/>
</dbReference>
<dbReference type="OrthoDB" id="3176171at2759"/>
<dbReference type="GeneID" id="54783328"/>
<evidence type="ECO:0000256" key="9">
    <source>
        <dbReference type="PROSITE-ProRule" id="PRU00283"/>
    </source>
</evidence>
<evidence type="ECO:0000256" key="11">
    <source>
        <dbReference type="SAM" id="MobiDB-lite"/>
    </source>
</evidence>
<evidence type="ECO:0000256" key="3">
    <source>
        <dbReference type="ARBA" id="ARBA00022701"/>
    </source>
</evidence>
<evidence type="ECO:0000256" key="8">
    <source>
        <dbReference type="ARBA" id="ARBA00034704"/>
    </source>
</evidence>
<gene>
    <name evidence="13" type="ORF">DIURU_004677</name>
</gene>
<dbReference type="GO" id="GO:0090307">
    <property type="term" value="P:mitotic spindle assembly"/>
    <property type="evidence" value="ECO:0007669"/>
    <property type="project" value="TreeGrafter"/>
</dbReference>
<organism evidence="13 14">
    <name type="scientific">Diutina rugosa</name>
    <name type="common">Yeast</name>
    <name type="synonym">Candida rugosa</name>
    <dbReference type="NCBI Taxonomy" id="5481"/>
    <lineage>
        <taxon>Eukaryota</taxon>
        <taxon>Fungi</taxon>
        <taxon>Dikarya</taxon>
        <taxon>Ascomycota</taxon>
        <taxon>Saccharomycotina</taxon>
        <taxon>Pichiomycetes</taxon>
        <taxon>Debaryomycetaceae</taxon>
        <taxon>Diutina</taxon>
    </lineage>
</organism>
<feature type="coiled-coil region" evidence="10">
    <location>
        <begin position="430"/>
        <end position="464"/>
    </location>
</feature>
<feature type="region of interest" description="Disordered" evidence="11">
    <location>
        <begin position="661"/>
        <end position="682"/>
    </location>
</feature>
<keyword evidence="7" id="KW-0206">Cytoskeleton</keyword>
<dbReference type="VEuPathDB" id="FungiDB:DIURU_004677"/>
<feature type="domain" description="Kinesin motor" evidence="12">
    <location>
        <begin position="3"/>
        <end position="340"/>
    </location>
</feature>
<dbReference type="Pfam" id="PF00225">
    <property type="entry name" value="Kinesin"/>
    <property type="match status" value="1"/>
</dbReference>
<dbReference type="PANTHER" id="PTHR47970">
    <property type="entry name" value="KINESIN-LIKE PROTEIN KIF11"/>
    <property type="match status" value="1"/>
</dbReference>
<dbReference type="SUPFAM" id="SSF52540">
    <property type="entry name" value="P-loop containing nucleoside triphosphate hydrolases"/>
    <property type="match status" value="1"/>
</dbReference>
<evidence type="ECO:0000256" key="7">
    <source>
        <dbReference type="ARBA" id="ARBA00023212"/>
    </source>
</evidence>
<keyword evidence="14" id="KW-1185">Reference proteome</keyword>
<dbReference type="InterPro" id="IPR047149">
    <property type="entry name" value="KIF11-like"/>
</dbReference>
<protein>
    <recommendedName>
        <fullName evidence="12">Kinesin motor domain-containing protein</fullName>
    </recommendedName>
</protein>
<dbReference type="PANTHER" id="PTHR47970:SF12">
    <property type="entry name" value="KINESIN FAMILY MEMBER 11"/>
    <property type="match status" value="1"/>
</dbReference>
<dbReference type="EMBL" id="SWFT01000146">
    <property type="protein sequence ID" value="KAA8898393.1"/>
    <property type="molecule type" value="Genomic_DNA"/>
</dbReference>
<dbReference type="GO" id="GO:0005876">
    <property type="term" value="C:spindle microtubule"/>
    <property type="evidence" value="ECO:0007669"/>
    <property type="project" value="TreeGrafter"/>
</dbReference>
<dbReference type="PROSITE" id="PS50067">
    <property type="entry name" value="KINESIN_MOTOR_2"/>
    <property type="match status" value="1"/>
</dbReference>
<feature type="compositionally biased region" description="Low complexity" evidence="11">
    <location>
        <begin position="757"/>
        <end position="772"/>
    </location>
</feature>
<dbReference type="GO" id="GO:0051231">
    <property type="term" value="P:spindle elongation"/>
    <property type="evidence" value="ECO:0007669"/>
    <property type="project" value="TreeGrafter"/>
</dbReference>
<comment type="caution">
    <text evidence="13">The sequence shown here is derived from an EMBL/GenBank/DDBJ whole genome shotgun (WGS) entry which is preliminary data.</text>
</comment>
<evidence type="ECO:0000256" key="6">
    <source>
        <dbReference type="ARBA" id="ARBA00023175"/>
    </source>
</evidence>
<feature type="compositionally biased region" description="Polar residues" evidence="11">
    <location>
        <begin position="715"/>
        <end position="730"/>
    </location>
</feature>
<sequence length="808" mass="89002">MSHVQVVVRCRDRIPREVQAHQPRVVDTGSDTYDRREPHVTVAVPNTDPKTYALDGVFGGNASQQLVYDTVVRPLVSQFLSGTSVTVFTYGQTGTGKTYTMVGEHNSARVSDDVTEDLPRGAGIIPRVHQQIFQEMSADHTLECSFIELYNEQLGDLLAPDAQLRLLEENKRVTVKGSKPCYITSYRHATQVLNKGLDNRKTAATKLNDKSSRSHMIYTLELCRQVDENQFVRCKLNLCDLAGSENVQRSGATQSRAREAGTINKSLHALGRVISALASDSRAPKTMGHIPYRDSKLTRILQDSLGGATRTALIATVSPVRVDADETLSTLEYAAKAKHIKNTAEVGTSDAVLKRVVVHELQQQYAQLMAEFATTKAKQGVFLAPERYNEMVAQADTDKTTISELQRRVAYLEKQQQEYDEFRRYHRAQTKQWDAERQQLKQELDDAHDRIEHKNTELASVTNQWHQERQAVAELGTCFHSYASEATQMTQRALAALSGDYVPKVTAEFQQLQSQYQQLAKHTETLASGGSDAVAALHTMAKVVTAHRNNARTLTQAVVAATSEAPSSPKPVAIAPHMVQMQQRATKLFSQWWESSMAPMVRQQMEKCVSDTGDGWRAATTAYHHQVRQAAAQASSQFATEMTALSAQQASAEQSVSKWQQLSRTSAADGERRPQVAVPSADPVVDELNSVMAFLRESAPAPPPSSARSSARSSQTSTPVHPSRLRSPNRSLGWRASPQKVSPSKASPSRRRSSGVAPATTPLAPLTPSASTNGDARQLKRTQLPRIPSLIPDVNTKRRRTNPGGQSG</sequence>
<comment type="similarity">
    <text evidence="8">Belongs to the TRAFAC class myosin-kinesin ATPase superfamily. Kinesin family. KIN-5/BimC subfamily.</text>
</comment>
<proteinExistence type="inferred from homology"/>
<evidence type="ECO:0000313" key="13">
    <source>
        <dbReference type="EMBL" id="KAA8898393.1"/>
    </source>
</evidence>
<evidence type="ECO:0000256" key="1">
    <source>
        <dbReference type="ARBA" id="ARBA00004245"/>
    </source>
</evidence>
<accession>A0A642UGD9</accession>
<dbReference type="GO" id="GO:0008017">
    <property type="term" value="F:microtubule binding"/>
    <property type="evidence" value="ECO:0007669"/>
    <property type="project" value="InterPro"/>
</dbReference>
<dbReference type="Gene3D" id="3.40.850.10">
    <property type="entry name" value="Kinesin motor domain"/>
    <property type="match status" value="1"/>
</dbReference>
<evidence type="ECO:0000256" key="2">
    <source>
        <dbReference type="ARBA" id="ARBA00022490"/>
    </source>
</evidence>
<keyword evidence="10" id="KW-0175">Coiled coil</keyword>
<dbReference type="GO" id="GO:0007018">
    <property type="term" value="P:microtubule-based movement"/>
    <property type="evidence" value="ECO:0007669"/>
    <property type="project" value="InterPro"/>
</dbReference>
<feature type="region of interest" description="Disordered" evidence="11">
    <location>
        <begin position="697"/>
        <end position="808"/>
    </location>
</feature>
<dbReference type="Proteomes" id="UP000449547">
    <property type="component" value="Unassembled WGS sequence"/>
</dbReference>
<dbReference type="RefSeq" id="XP_034010514.1">
    <property type="nucleotide sequence ID" value="XM_034157576.1"/>
</dbReference>
<name>A0A642UGD9_DIURU</name>
<dbReference type="SMART" id="SM00129">
    <property type="entry name" value="KISc"/>
    <property type="match status" value="1"/>
</dbReference>
<comment type="subcellular location">
    <subcellularLocation>
        <location evidence="1">Cytoplasm</location>
        <location evidence="1">Cytoskeleton</location>
    </subcellularLocation>
</comment>
<feature type="binding site" evidence="9">
    <location>
        <begin position="91"/>
        <end position="98"/>
    </location>
    <ligand>
        <name>ATP</name>
        <dbReference type="ChEBI" id="CHEBI:30616"/>
    </ligand>
</feature>
<keyword evidence="4 9" id="KW-0547">Nucleotide-binding</keyword>
<dbReference type="GO" id="GO:0072686">
    <property type="term" value="C:mitotic spindle"/>
    <property type="evidence" value="ECO:0007669"/>
    <property type="project" value="TreeGrafter"/>
</dbReference>
<dbReference type="AlphaFoldDB" id="A0A642UGD9"/>
<dbReference type="GO" id="GO:0005524">
    <property type="term" value="F:ATP binding"/>
    <property type="evidence" value="ECO:0007669"/>
    <property type="project" value="UniProtKB-UniRule"/>
</dbReference>
<evidence type="ECO:0000256" key="4">
    <source>
        <dbReference type="ARBA" id="ARBA00022741"/>
    </source>
</evidence>
<keyword evidence="3" id="KW-0493">Microtubule</keyword>
<dbReference type="FunFam" id="3.40.850.10:FF:000019">
    <property type="entry name" value="Kinesin-like protein KIN-5D"/>
    <property type="match status" value="1"/>
</dbReference>